<gene>
    <name evidence="2" type="ORF">OEG84_21600</name>
</gene>
<keyword evidence="1" id="KW-0812">Transmembrane</keyword>
<reference evidence="2" key="1">
    <citation type="submission" date="2022-10" db="EMBL/GenBank/DDBJ databases">
        <title>Hoeflea sp. G2-23, isolated from marine algae.</title>
        <authorList>
            <person name="Kristyanto S."/>
            <person name="Kim J.M."/>
            <person name="Jeon C.O."/>
        </authorList>
    </citation>
    <scope>NUCLEOTIDE SEQUENCE</scope>
    <source>
        <strain evidence="2">G2-23</strain>
    </source>
</reference>
<dbReference type="EMBL" id="JAOVZR010000001">
    <property type="protein sequence ID" value="MCY0150228.1"/>
    <property type="molecule type" value="Genomic_DNA"/>
</dbReference>
<evidence type="ECO:0000256" key="1">
    <source>
        <dbReference type="SAM" id="Phobius"/>
    </source>
</evidence>
<feature type="transmembrane region" description="Helical" evidence="1">
    <location>
        <begin position="86"/>
        <end position="103"/>
    </location>
</feature>
<dbReference type="Proteomes" id="UP001073227">
    <property type="component" value="Unassembled WGS sequence"/>
</dbReference>
<keyword evidence="1" id="KW-0472">Membrane</keyword>
<evidence type="ECO:0000313" key="2">
    <source>
        <dbReference type="EMBL" id="MCY0150228.1"/>
    </source>
</evidence>
<proteinExistence type="predicted"/>
<keyword evidence="3" id="KW-1185">Reference proteome</keyword>
<feature type="transmembrane region" description="Helical" evidence="1">
    <location>
        <begin position="168"/>
        <end position="186"/>
    </location>
</feature>
<evidence type="ECO:0000313" key="3">
    <source>
        <dbReference type="Proteomes" id="UP001073227"/>
    </source>
</evidence>
<keyword evidence="1" id="KW-1133">Transmembrane helix</keyword>
<feature type="transmembrane region" description="Helical" evidence="1">
    <location>
        <begin position="115"/>
        <end position="133"/>
    </location>
</feature>
<sequence>MKRTWPGWILCVLTVALLAYMATVQGPEISASIGGLYLPDAVPLGYGTEAAAALHQAFVSEAAKAQATGLRSASAAYVAMHAGSDLLFPPMLAASLAFAGFAALNSRRNQAGSPLSARIGLGLVLALAFAYLGCDYVENAVADAMFGLPSLSRAFNAQLVPVLRGLTAAKFLTGALALMLIVALWIGRWRAGRKPAGETV</sequence>
<comment type="caution">
    <text evidence="2">The sequence shown here is derived from an EMBL/GenBank/DDBJ whole genome shotgun (WGS) entry which is preliminary data.</text>
</comment>
<dbReference type="RefSeq" id="WP_267655663.1">
    <property type="nucleotide sequence ID" value="NZ_JAOVZR010000001.1"/>
</dbReference>
<accession>A0ABT3ZF12</accession>
<organism evidence="2 3">
    <name type="scientific">Hoeflea algicola</name>
    <dbReference type="NCBI Taxonomy" id="2983763"/>
    <lineage>
        <taxon>Bacteria</taxon>
        <taxon>Pseudomonadati</taxon>
        <taxon>Pseudomonadota</taxon>
        <taxon>Alphaproteobacteria</taxon>
        <taxon>Hyphomicrobiales</taxon>
        <taxon>Rhizobiaceae</taxon>
        <taxon>Hoeflea</taxon>
    </lineage>
</organism>
<name>A0ABT3ZF12_9HYPH</name>
<protein>
    <submittedName>
        <fullName evidence="2">Uncharacterized protein</fullName>
    </submittedName>
</protein>